<dbReference type="Pfam" id="PF13609">
    <property type="entry name" value="Porin_4"/>
    <property type="match status" value="1"/>
</dbReference>
<dbReference type="KEGG" id="bte:BTH_II1853"/>
<organism evidence="12 13">
    <name type="scientific">Burkholderia thailandensis (strain ATCC 700388 / DSM 13276 / CCUG 48851 / CIP 106301 / E264)</name>
    <dbReference type="NCBI Taxonomy" id="271848"/>
    <lineage>
        <taxon>Bacteria</taxon>
        <taxon>Pseudomonadati</taxon>
        <taxon>Pseudomonadota</taxon>
        <taxon>Betaproteobacteria</taxon>
        <taxon>Burkholderiales</taxon>
        <taxon>Burkholderiaceae</taxon>
        <taxon>Burkholderia</taxon>
        <taxon>pseudomallei group</taxon>
    </lineage>
</organism>
<evidence type="ECO:0000256" key="8">
    <source>
        <dbReference type="ARBA" id="ARBA00023114"/>
    </source>
</evidence>
<keyword evidence="3" id="KW-0813">Transport</keyword>
<keyword evidence="13" id="KW-1185">Reference proteome</keyword>
<protein>
    <submittedName>
        <fullName evidence="12">Outer membrane porin OpcP</fullName>
    </submittedName>
</protein>
<dbReference type="PANTHER" id="PTHR34501">
    <property type="entry name" value="PROTEIN YDDL-RELATED"/>
    <property type="match status" value="1"/>
</dbReference>
<keyword evidence="5" id="KW-0812">Transmembrane</keyword>
<dbReference type="GO" id="GO:0046930">
    <property type="term" value="C:pore complex"/>
    <property type="evidence" value="ECO:0007669"/>
    <property type="project" value="UniProtKB-KW"/>
</dbReference>
<dbReference type="GO" id="GO:0034220">
    <property type="term" value="P:monoatomic ion transmembrane transport"/>
    <property type="evidence" value="ECO:0007669"/>
    <property type="project" value="InterPro"/>
</dbReference>
<name>Q2T452_BURTA</name>
<comment type="subunit">
    <text evidence="2">Homotrimer.</text>
</comment>
<evidence type="ECO:0000256" key="1">
    <source>
        <dbReference type="ARBA" id="ARBA00004571"/>
    </source>
</evidence>
<gene>
    <name evidence="12" type="ordered locus">BTH_II1853</name>
</gene>
<sequence>MARRRDHRERRAGLACRACGTRRAVTADIGIGAVRRIVTIQRRLVTGSAKNGFVFFANGIRLCAGCATVVGVVRRFRNSRGFACATRESLFLSSEQGGVPTMKKSNVAVMSAIALAIGVAPGASRAQSSVTLYGILDAGITYVNNTGGSHVFKFDDGVSYGNRIGFKGTEDLGGGLKAVFVLESGFRLGNGQLGFGGAEFGRQAYVGLQNNWGTLSFGNQLDMTEEMVYLNNISAWASGYAIHQGDFDRFNGDRLPNSVKFLSNDFSGLRFGAMYSFGNVAGDFHRNSAWSAGANYTHGDLSVGAAYTQLNNPSGIYAFDPYAMIGTRTFLGQPTVSVDPATGKVTDLFANTPMNVDSQGTFGVGASYTIDKLTLSGNFTYSTIKGFGNTSHMQVYEGGGLYQFTPALSFVAGYQHTRFEGHHWNQGSAGVHYLLSKRTDVYLSGDYLRASNGVDAVIGYSFTPSTTQTQADIRIGMRHSF</sequence>
<keyword evidence="8" id="KW-0626">Porin</keyword>
<dbReference type="InterPro" id="IPR023614">
    <property type="entry name" value="Porin_dom_sf"/>
</dbReference>
<dbReference type="GO" id="GO:0009279">
    <property type="term" value="C:cell outer membrane"/>
    <property type="evidence" value="ECO:0007669"/>
    <property type="project" value="UniProtKB-SubCell"/>
</dbReference>
<dbReference type="InterPro" id="IPR001702">
    <property type="entry name" value="Porin_Gram-ve"/>
</dbReference>
<dbReference type="PRINTS" id="PR00184">
    <property type="entry name" value="NEISSPPORIN"/>
</dbReference>
<keyword evidence="10" id="KW-0998">Cell outer membrane</keyword>
<keyword evidence="7" id="KW-0406">Ion transport</keyword>
<accession>Q2T452</accession>
<dbReference type="Gene3D" id="2.40.160.10">
    <property type="entry name" value="Porin"/>
    <property type="match status" value="1"/>
</dbReference>
<evidence type="ECO:0000256" key="7">
    <source>
        <dbReference type="ARBA" id="ARBA00023065"/>
    </source>
</evidence>
<feature type="domain" description="Porin" evidence="11">
    <location>
        <begin position="114"/>
        <end position="452"/>
    </location>
</feature>
<dbReference type="HOGENOM" id="CLU_038238_0_0_4"/>
<dbReference type="AlphaFoldDB" id="Q2T452"/>
<keyword evidence="6" id="KW-0732">Signal</keyword>
<dbReference type="EMBL" id="CP000085">
    <property type="protein sequence ID" value="ABC35577.1"/>
    <property type="molecule type" value="Genomic_DNA"/>
</dbReference>
<evidence type="ECO:0000256" key="9">
    <source>
        <dbReference type="ARBA" id="ARBA00023136"/>
    </source>
</evidence>
<reference evidence="12 13" key="1">
    <citation type="journal article" date="2005" name="BMC Genomics">
        <title>Bacterial genome adaptation to niches: divergence of the potential virulence genes in three Burkholderia species of different survival strategies.</title>
        <authorList>
            <person name="Kim H.S."/>
            <person name="Schell M.A."/>
            <person name="Yu Y."/>
            <person name="Ulrich R.L."/>
            <person name="Sarria S.H."/>
            <person name="Nierman W.C."/>
            <person name="DeShazer D."/>
        </authorList>
    </citation>
    <scope>NUCLEOTIDE SEQUENCE [LARGE SCALE GENOMIC DNA]</scope>
    <source>
        <strain evidence="13">ATCC 700388 / DSM 13276 / CCUG 48851 / CIP 106301 / E264</strain>
    </source>
</reference>
<evidence type="ECO:0000256" key="2">
    <source>
        <dbReference type="ARBA" id="ARBA00011233"/>
    </source>
</evidence>
<comment type="subcellular location">
    <subcellularLocation>
        <location evidence="1">Cell outer membrane</location>
        <topology evidence="1">Multi-pass membrane protein</topology>
    </subcellularLocation>
</comment>
<evidence type="ECO:0000259" key="11">
    <source>
        <dbReference type="Pfam" id="PF13609"/>
    </source>
</evidence>
<evidence type="ECO:0000256" key="3">
    <source>
        <dbReference type="ARBA" id="ARBA00022448"/>
    </source>
</evidence>
<dbReference type="PRINTS" id="PR00182">
    <property type="entry name" value="ECOLNEIPORIN"/>
</dbReference>
<evidence type="ECO:0000256" key="5">
    <source>
        <dbReference type="ARBA" id="ARBA00022692"/>
    </source>
</evidence>
<dbReference type="InterPro" id="IPR033900">
    <property type="entry name" value="Gram_neg_porin_domain"/>
</dbReference>
<evidence type="ECO:0000313" key="13">
    <source>
        <dbReference type="Proteomes" id="UP000001930"/>
    </source>
</evidence>
<evidence type="ECO:0000313" key="12">
    <source>
        <dbReference type="EMBL" id="ABC35577.1"/>
    </source>
</evidence>
<evidence type="ECO:0000256" key="10">
    <source>
        <dbReference type="ARBA" id="ARBA00023237"/>
    </source>
</evidence>
<dbReference type="Proteomes" id="UP000001930">
    <property type="component" value="Chromosome II"/>
</dbReference>
<dbReference type="PANTHER" id="PTHR34501:SF9">
    <property type="entry name" value="MAJOR OUTER MEMBRANE PROTEIN P.IA"/>
    <property type="match status" value="1"/>
</dbReference>
<dbReference type="GO" id="GO:0015288">
    <property type="term" value="F:porin activity"/>
    <property type="evidence" value="ECO:0007669"/>
    <property type="project" value="UniProtKB-KW"/>
</dbReference>
<dbReference type="CDD" id="cd00342">
    <property type="entry name" value="gram_neg_porins"/>
    <property type="match status" value="1"/>
</dbReference>
<evidence type="ECO:0000256" key="6">
    <source>
        <dbReference type="ARBA" id="ARBA00022729"/>
    </source>
</evidence>
<keyword evidence="9" id="KW-0472">Membrane</keyword>
<dbReference type="SUPFAM" id="SSF56935">
    <property type="entry name" value="Porins"/>
    <property type="match status" value="1"/>
</dbReference>
<proteinExistence type="predicted"/>
<dbReference type="InterPro" id="IPR050298">
    <property type="entry name" value="Gram-neg_bact_OMP"/>
</dbReference>
<dbReference type="InterPro" id="IPR002299">
    <property type="entry name" value="Porin_Neis"/>
</dbReference>
<evidence type="ECO:0000256" key="4">
    <source>
        <dbReference type="ARBA" id="ARBA00022452"/>
    </source>
</evidence>
<keyword evidence="4" id="KW-1134">Transmembrane beta strand</keyword>